<dbReference type="GO" id="GO:0042800">
    <property type="term" value="F:histone H3K4 methyltransferase activity"/>
    <property type="evidence" value="ECO:0007669"/>
    <property type="project" value="InterPro"/>
</dbReference>
<organism evidence="8 9">
    <name type="scientific">Gymnorhina tibicen</name>
    <name type="common">Australian magpie</name>
    <name type="synonym">Cracticus tibicen</name>
    <dbReference type="NCBI Taxonomy" id="9132"/>
    <lineage>
        <taxon>Eukaryota</taxon>
        <taxon>Metazoa</taxon>
        <taxon>Chordata</taxon>
        <taxon>Craniata</taxon>
        <taxon>Vertebrata</taxon>
        <taxon>Euteleostomi</taxon>
        <taxon>Archelosauria</taxon>
        <taxon>Archosauria</taxon>
        <taxon>Dinosauria</taxon>
        <taxon>Saurischia</taxon>
        <taxon>Theropoda</taxon>
        <taxon>Coelurosauria</taxon>
        <taxon>Aves</taxon>
        <taxon>Neognathae</taxon>
        <taxon>Neoaves</taxon>
        <taxon>Telluraves</taxon>
        <taxon>Australaves</taxon>
        <taxon>Passeriformes</taxon>
        <taxon>Artamidae</taxon>
        <taxon>Gymnorhina</taxon>
    </lineage>
</organism>
<evidence type="ECO:0000259" key="7">
    <source>
        <dbReference type="Pfam" id="PF00856"/>
    </source>
</evidence>
<keyword evidence="2 8" id="KW-0489">Methyltransferase</keyword>
<dbReference type="AlphaFoldDB" id="A0A7L1A9B9"/>
<feature type="domain" description="SET" evidence="7">
    <location>
        <begin position="17"/>
        <end position="81"/>
    </location>
</feature>
<keyword evidence="3 8" id="KW-0808">Transferase</keyword>
<dbReference type="EMBL" id="VXAZ01000367">
    <property type="protein sequence ID" value="NXM37804.1"/>
    <property type="molecule type" value="Genomic_DNA"/>
</dbReference>
<keyword evidence="4" id="KW-0949">S-adenosyl-L-methionine</keyword>
<evidence type="ECO:0000256" key="1">
    <source>
        <dbReference type="ARBA" id="ARBA00004123"/>
    </source>
</evidence>
<accession>A0A7L1A9B9</accession>
<dbReference type="SUPFAM" id="SSF82199">
    <property type="entry name" value="SET domain"/>
    <property type="match status" value="1"/>
</dbReference>
<reference evidence="8 9" key="1">
    <citation type="submission" date="2019-09" db="EMBL/GenBank/DDBJ databases">
        <title>Bird 10,000 Genomes (B10K) Project - Family phase.</title>
        <authorList>
            <person name="Zhang G."/>
        </authorList>
    </citation>
    <scope>NUCLEOTIDE SEQUENCE [LARGE SCALE GENOMIC DNA]</scope>
    <source>
        <strain evidence="8">B10K-DU-002-05</strain>
        <tissue evidence="8">Muscle</tissue>
    </source>
</reference>
<dbReference type="InterPro" id="IPR044570">
    <property type="entry name" value="Set1-like"/>
</dbReference>
<proteinExistence type="predicted"/>
<dbReference type="PANTHER" id="PTHR45814:SF3">
    <property type="entry name" value="HISTONE-LYSINE N-METHYLTRANSFERASE SETD1A"/>
    <property type="match status" value="1"/>
</dbReference>
<name>A0A7L1A9B9_GYMTI</name>
<dbReference type="InterPro" id="IPR001214">
    <property type="entry name" value="SET_dom"/>
</dbReference>
<evidence type="ECO:0000256" key="2">
    <source>
        <dbReference type="ARBA" id="ARBA00022603"/>
    </source>
</evidence>
<dbReference type="GO" id="GO:0032259">
    <property type="term" value="P:methylation"/>
    <property type="evidence" value="ECO:0007669"/>
    <property type="project" value="UniProtKB-KW"/>
</dbReference>
<evidence type="ECO:0000313" key="9">
    <source>
        <dbReference type="Proteomes" id="UP000579941"/>
    </source>
</evidence>
<keyword evidence="6" id="KW-0539">Nucleus</keyword>
<sequence>QFRKMRLRSGRSRIHERGPFAREPIVADKMVIEYVGQNIRQAVADTRKKRHAREGIGSSYPFRIDHDTVIDATERGNLARSIH</sequence>
<evidence type="ECO:0000256" key="6">
    <source>
        <dbReference type="ARBA" id="ARBA00023242"/>
    </source>
</evidence>
<dbReference type="Gene3D" id="2.170.270.10">
    <property type="entry name" value="SET domain"/>
    <property type="match status" value="1"/>
</dbReference>
<dbReference type="Proteomes" id="UP000579941">
    <property type="component" value="Unassembled WGS sequence"/>
</dbReference>
<comment type="subcellular location">
    <subcellularLocation>
        <location evidence="1">Nucleus</location>
    </subcellularLocation>
</comment>
<dbReference type="GO" id="GO:0048188">
    <property type="term" value="C:Set1C/COMPASS complex"/>
    <property type="evidence" value="ECO:0007669"/>
    <property type="project" value="TreeGrafter"/>
</dbReference>
<evidence type="ECO:0000256" key="4">
    <source>
        <dbReference type="ARBA" id="ARBA00022691"/>
    </source>
</evidence>
<feature type="non-terminal residue" evidence="8">
    <location>
        <position position="83"/>
    </location>
</feature>
<evidence type="ECO:0000256" key="3">
    <source>
        <dbReference type="ARBA" id="ARBA00022679"/>
    </source>
</evidence>
<gene>
    <name evidence="8" type="primary">Setd1a_0</name>
    <name evidence="8" type="ORF">GYMTIB_R08825</name>
</gene>
<dbReference type="PANTHER" id="PTHR45814">
    <property type="entry name" value="HISTONE-LYSINE N-METHYLTRANSFERASE SETD1"/>
    <property type="match status" value="1"/>
</dbReference>
<feature type="non-terminal residue" evidence="8">
    <location>
        <position position="1"/>
    </location>
</feature>
<keyword evidence="9" id="KW-1185">Reference proteome</keyword>
<dbReference type="Pfam" id="PF00856">
    <property type="entry name" value="SET"/>
    <property type="match status" value="1"/>
</dbReference>
<dbReference type="InterPro" id="IPR046341">
    <property type="entry name" value="SET_dom_sf"/>
</dbReference>
<evidence type="ECO:0000313" key="8">
    <source>
        <dbReference type="EMBL" id="NXM37804.1"/>
    </source>
</evidence>
<keyword evidence="5" id="KW-0156">Chromatin regulator</keyword>
<protein>
    <submittedName>
        <fullName evidence="8">SET1A methyltransferase</fullName>
    </submittedName>
</protein>
<comment type="caution">
    <text evidence="8">The sequence shown here is derived from an EMBL/GenBank/DDBJ whole genome shotgun (WGS) entry which is preliminary data.</text>
</comment>
<evidence type="ECO:0000256" key="5">
    <source>
        <dbReference type="ARBA" id="ARBA00022853"/>
    </source>
</evidence>